<reference evidence="9 10" key="1">
    <citation type="submission" date="2017-10" db="EMBL/GenBank/DDBJ databases">
        <title>Comparative genomics in systemic dimorphic fungi from Ajellomycetaceae.</title>
        <authorList>
            <person name="Munoz J.F."/>
            <person name="Mcewen J.G."/>
            <person name="Clay O.K."/>
            <person name="Cuomo C.A."/>
        </authorList>
    </citation>
    <scope>NUCLEOTIDE SEQUENCE [LARGE SCALE GENOMIC DNA]</scope>
    <source>
        <strain evidence="9 10">UAMH7299</strain>
    </source>
</reference>
<dbReference type="PANTHER" id="PTHR43791:SF62">
    <property type="entry name" value="MAJOR FACILITATOR SUPERFAMILY (MFS) PROFILE DOMAIN-CONTAINING PROTEIN"/>
    <property type="match status" value="1"/>
</dbReference>
<evidence type="ECO:0000259" key="8">
    <source>
        <dbReference type="PROSITE" id="PS50850"/>
    </source>
</evidence>
<dbReference type="PANTHER" id="PTHR43791">
    <property type="entry name" value="PERMEASE-RELATED"/>
    <property type="match status" value="1"/>
</dbReference>
<evidence type="ECO:0000256" key="4">
    <source>
        <dbReference type="ARBA" id="ARBA00022989"/>
    </source>
</evidence>
<dbReference type="SUPFAM" id="SSF103473">
    <property type="entry name" value="MFS general substrate transporter"/>
    <property type="match status" value="1"/>
</dbReference>
<dbReference type="Gene3D" id="1.20.1250.20">
    <property type="entry name" value="MFS general substrate transporter like domains"/>
    <property type="match status" value="2"/>
</dbReference>
<sequence>MATAQGDVHPASPPLEGPKKDSDHVEILKDGDPMLEKGAQLDKNRDYAGAVKKTDIFEIKLVRKLDYRIMPMLVVMYFLNYIDRNTLAQARLNDLEADLGMHGTQFNTTISILFVGYVLMQVPSNMLITRIAPSTYMSAWMVIWAVVSGKSTSLSFYVKLQLSCTALVKSYSGMVVCRFLLGITEAPFYPGATYILSIFYTRKEVATRIAVLYCAQILATGFAGLIAAGVFHGMDDLRGIAGWRWLFILEGSVTAAVAIAGFWLLPDTPSTTRWLSTAERELAHSRIEMDKMGEPEQASVMQGLKEACRDQRTWIFCLMQNFHLSACCFNSFFPTVVKTLGFSTTVTLVLTCPPFIFAGAAGIFFGWSSGRYHERTWHITAGLSIAIVGFVIAACTLNTAGRYIACFIFPIGAYSVNSVIIGWASSTLSQTREKRAVVLAMTNVGGQIGYIYGAYVWPNSDSPRYGIGFGSSAGFALCSIGCVWWMRTLLKRENKRLSEVAGSESINLYGY</sequence>
<keyword evidence="2" id="KW-0813">Transport</keyword>
<dbReference type="GO" id="GO:0016020">
    <property type="term" value="C:membrane"/>
    <property type="evidence" value="ECO:0007669"/>
    <property type="project" value="UniProtKB-SubCell"/>
</dbReference>
<dbReference type="EMBL" id="PDNA01000043">
    <property type="protein sequence ID" value="PGH20072.1"/>
    <property type="molecule type" value="Genomic_DNA"/>
</dbReference>
<evidence type="ECO:0000313" key="9">
    <source>
        <dbReference type="EMBL" id="PGH20072.1"/>
    </source>
</evidence>
<keyword evidence="3 7" id="KW-0812">Transmembrane</keyword>
<gene>
    <name evidence="9" type="ORF">AJ80_03722</name>
</gene>
<feature type="domain" description="Major facilitator superfamily (MFS) profile" evidence="8">
    <location>
        <begin position="69"/>
        <end position="496"/>
    </location>
</feature>
<dbReference type="AlphaFoldDB" id="A0A2B7YGQ9"/>
<dbReference type="InterPro" id="IPR020846">
    <property type="entry name" value="MFS_dom"/>
</dbReference>
<comment type="subcellular location">
    <subcellularLocation>
        <location evidence="1">Membrane</location>
        <topology evidence="1">Multi-pass membrane protein</topology>
    </subcellularLocation>
</comment>
<dbReference type="Proteomes" id="UP000224634">
    <property type="component" value="Unassembled WGS sequence"/>
</dbReference>
<evidence type="ECO:0000313" key="10">
    <source>
        <dbReference type="Proteomes" id="UP000224634"/>
    </source>
</evidence>
<evidence type="ECO:0000256" key="6">
    <source>
        <dbReference type="SAM" id="MobiDB-lite"/>
    </source>
</evidence>
<feature type="transmembrane region" description="Helical" evidence="7">
    <location>
        <begin position="345"/>
        <end position="365"/>
    </location>
</feature>
<feature type="transmembrane region" description="Helical" evidence="7">
    <location>
        <begin position="436"/>
        <end position="455"/>
    </location>
</feature>
<dbReference type="InterPro" id="IPR011701">
    <property type="entry name" value="MFS"/>
</dbReference>
<feature type="compositionally biased region" description="Basic and acidic residues" evidence="6">
    <location>
        <begin position="17"/>
        <end position="26"/>
    </location>
</feature>
<feature type="transmembrane region" description="Helical" evidence="7">
    <location>
        <begin position="314"/>
        <end position="333"/>
    </location>
</feature>
<feature type="transmembrane region" description="Helical" evidence="7">
    <location>
        <begin position="127"/>
        <end position="147"/>
    </location>
</feature>
<dbReference type="GO" id="GO:0022857">
    <property type="term" value="F:transmembrane transporter activity"/>
    <property type="evidence" value="ECO:0007669"/>
    <property type="project" value="InterPro"/>
</dbReference>
<dbReference type="OrthoDB" id="2250022at2759"/>
<accession>A0A2B7YGQ9</accession>
<keyword evidence="4 7" id="KW-1133">Transmembrane helix</keyword>
<evidence type="ECO:0000256" key="7">
    <source>
        <dbReference type="SAM" id="Phobius"/>
    </source>
</evidence>
<dbReference type="PROSITE" id="PS50850">
    <property type="entry name" value="MFS"/>
    <property type="match status" value="1"/>
</dbReference>
<feature type="transmembrane region" description="Helical" evidence="7">
    <location>
        <begin position="243"/>
        <end position="265"/>
    </location>
</feature>
<keyword evidence="5 7" id="KW-0472">Membrane</keyword>
<organism evidence="9 10">
    <name type="scientific">Polytolypa hystricis (strain UAMH7299)</name>
    <dbReference type="NCBI Taxonomy" id="1447883"/>
    <lineage>
        <taxon>Eukaryota</taxon>
        <taxon>Fungi</taxon>
        <taxon>Dikarya</taxon>
        <taxon>Ascomycota</taxon>
        <taxon>Pezizomycotina</taxon>
        <taxon>Eurotiomycetes</taxon>
        <taxon>Eurotiomycetidae</taxon>
        <taxon>Onygenales</taxon>
        <taxon>Onygenales incertae sedis</taxon>
        <taxon>Polytolypa</taxon>
    </lineage>
</organism>
<feature type="transmembrane region" description="Helical" evidence="7">
    <location>
        <begin position="211"/>
        <end position="231"/>
    </location>
</feature>
<evidence type="ECO:0000256" key="5">
    <source>
        <dbReference type="ARBA" id="ARBA00023136"/>
    </source>
</evidence>
<dbReference type="InterPro" id="IPR036259">
    <property type="entry name" value="MFS_trans_sf"/>
</dbReference>
<evidence type="ECO:0000256" key="3">
    <source>
        <dbReference type="ARBA" id="ARBA00022692"/>
    </source>
</evidence>
<dbReference type="STRING" id="1447883.A0A2B7YGQ9"/>
<dbReference type="FunFam" id="1.20.1250.20:FF:000057">
    <property type="entry name" value="MFS general substrate transporter"/>
    <property type="match status" value="1"/>
</dbReference>
<feature type="transmembrane region" description="Helical" evidence="7">
    <location>
        <begin position="467"/>
        <end position="486"/>
    </location>
</feature>
<protein>
    <recommendedName>
        <fullName evidence="8">Major facilitator superfamily (MFS) profile domain-containing protein</fullName>
    </recommendedName>
</protein>
<name>A0A2B7YGQ9_POLH7</name>
<feature type="region of interest" description="Disordered" evidence="6">
    <location>
        <begin position="1"/>
        <end position="26"/>
    </location>
</feature>
<evidence type="ECO:0000256" key="2">
    <source>
        <dbReference type="ARBA" id="ARBA00022448"/>
    </source>
</evidence>
<comment type="caution">
    <text evidence="9">The sequence shown here is derived from an EMBL/GenBank/DDBJ whole genome shotgun (WGS) entry which is preliminary data.</text>
</comment>
<keyword evidence="10" id="KW-1185">Reference proteome</keyword>
<evidence type="ECO:0000256" key="1">
    <source>
        <dbReference type="ARBA" id="ARBA00004141"/>
    </source>
</evidence>
<feature type="transmembrane region" description="Helical" evidence="7">
    <location>
        <begin position="400"/>
        <end position="424"/>
    </location>
</feature>
<feature type="transmembrane region" description="Helical" evidence="7">
    <location>
        <begin position="377"/>
        <end position="394"/>
    </location>
</feature>
<dbReference type="Pfam" id="PF07690">
    <property type="entry name" value="MFS_1"/>
    <property type="match status" value="1"/>
</dbReference>
<dbReference type="FunFam" id="1.20.1250.20:FF:000013">
    <property type="entry name" value="MFS general substrate transporter"/>
    <property type="match status" value="1"/>
</dbReference>
<proteinExistence type="predicted"/>